<protein>
    <submittedName>
        <fullName evidence="5">C2H2-type domain-containing protein</fullName>
    </submittedName>
</protein>
<evidence type="ECO:0000313" key="3">
    <source>
        <dbReference type="Proteomes" id="UP000038040"/>
    </source>
</evidence>
<evidence type="ECO:0000313" key="5">
    <source>
        <dbReference type="WBParaSite" id="DME_0000524301-mRNA-1"/>
    </source>
</evidence>
<feature type="compositionally biased region" description="Low complexity" evidence="1">
    <location>
        <begin position="91"/>
        <end position="109"/>
    </location>
</feature>
<dbReference type="EMBL" id="UYYG01001175">
    <property type="protein sequence ID" value="VDN59069.1"/>
    <property type="molecule type" value="Genomic_DNA"/>
</dbReference>
<evidence type="ECO:0000313" key="4">
    <source>
        <dbReference type="Proteomes" id="UP000274756"/>
    </source>
</evidence>
<dbReference type="WBParaSite" id="DME_0000524301-mRNA-1">
    <property type="protein sequence ID" value="DME_0000524301-mRNA-1"/>
    <property type="gene ID" value="DME_0000524301"/>
</dbReference>
<dbReference type="Proteomes" id="UP000038040">
    <property type="component" value="Unplaced"/>
</dbReference>
<evidence type="ECO:0000256" key="1">
    <source>
        <dbReference type="SAM" id="MobiDB-lite"/>
    </source>
</evidence>
<reference evidence="2 4" key="2">
    <citation type="submission" date="2018-11" db="EMBL/GenBank/DDBJ databases">
        <authorList>
            <consortium name="Pathogen Informatics"/>
        </authorList>
    </citation>
    <scope>NUCLEOTIDE SEQUENCE [LARGE SCALE GENOMIC DNA]</scope>
</reference>
<dbReference type="AlphaFoldDB" id="A0A0N4UD57"/>
<sequence length="167" mass="19087">MQSHFKTYLCLKCNTEISHESLKMHMQEEHQIARLFMCRCCNWAYQDKTTLHMHMQSMLNNNTPGDVEVLAKNNLSVQSPQSITDSPPNPVNTTTITSSSNNNNHDSSANNGLLNSSIFPSITSNSDSLFPTRQNVSFASLLKYSNKHVLNDQWNYIIYHTDIKNYK</sequence>
<gene>
    <name evidence="2" type="ORF">DME_LOCUS9042</name>
</gene>
<dbReference type="STRING" id="318479.A0A0N4UD57"/>
<keyword evidence="4" id="KW-1185">Reference proteome</keyword>
<dbReference type="Proteomes" id="UP000274756">
    <property type="component" value="Unassembled WGS sequence"/>
</dbReference>
<proteinExistence type="predicted"/>
<reference evidence="5" key="1">
    <citation type="submission" date="2017-02" db="UniProtKB">
        <authorList>
            <consortium name="WormBaseParasite"/>
        </authorList>
    </citation>
    <scope>IDENTIFICATION</scope>
</reference>
<organism evidence="3 5">
    <name type="scientific">Dracunculus medinensis</name>
    <name type="common">Guinea worm</name>
    <dbReference type="NCBI Taxonomy" id="318479"/>
    <lineage>
        <taxon>Eukaryota</taxon>
        <taxon>Metazoa</taxon>
        <taxon>Ecdysozoa</taxon>
        <taxon>Nematoda</taxon>
        <taxon>Chromadorea</taxon>
        <taxon>Rhabditida</taxon>
        <taxon>Spirurina</taxon>
        <taxon>Dracunculoidea</taxon>
        <taxon>Dracunculidae</taxon>
        <taxon>Dracunculus</taxon>
    </lineage>
</organism>
<feature type="region of interest" description="Disordered" evidence="1">
    <location>
        <begin position="78"/>
        <end position="109"/>
    </location>
</feature>
<accession>A0A0N4UD57</accession>
<evidence type="ECO:0000313" key="2">
    <source>
        <dbReference type="EMBL" id="VDN59069.1"/>
    </source>
</evidence>
<name>A0A0N4UD57_DRAME</name>
<dbReference type="OrthoDB" id="6359816at2759"/>
<dbReference type="Gene3D" id="3.30.160.60">
    <property type="entry name" value="Classic Zinc Finger"/>
    <property type="match status" value="1"/>
</dbReference>